<reference evidence="1" key="1">
    <citation type="submission" date="2023-03" db="EMBL/GenBank/DDBJ databases">
        <title>Massive genome expansion in bonnet fungi (Mycena s.s.) driven by repeated elements and novel gene families across ecological guilds.</title>
        <authorList>
            <consortium name="Lawrence Berkeley National Laboratory"/>
            <person name="Harder C.B."/>
            <person name="Miyauchi S."/>
            <person name="Viragh M."/>
            <person name="Kuo A."/>
            <person name="Thoen E."/>
            <person name="Andreopoulos B."/>
            <person name="Lu D."/>
            <person name="Skrede I."/>
            <person name="Drula E."/>
            <person name="Henrissat B."/>
            <person name="Morin E."/>
            <person name="Kohler A."/>
            <person name="Barry K."/>
            <person name="LaButti K."/>
            <person name="Morin E."/>
            <person name="Salamov A."/>
            <person name="Lipzen A."/>
            <person name="Mereny Z."/>
            <person name="Hegedus B."/>
            <person name="Baldrian P."/>
            <person name="Stursova M."/>
            <person name="Weitz H."/>
            <person name="Taylor A."/>
            <person name="Grigoriev I.V."/>
            <person name="Nagy L.G."/>
            <person name="Martin F."/>
            <person name="Kauserud H."/>
        </authorList>
    </citation>
    <scope>NUCLEOTIDE SEQUENCE</scope>
    <source>
        <strain evidence="1">CBHHK067</strain>
    </source>
</reference>
<keyword evidence="2" id="KW-1185">Reference proteome</keyword>
<gene>
    <name evidence="1" type="ORF">B0H17DRAFT_1125738</name>
</gene>
<accession>A0AAD7M9L8</accession>
<dbReference type="EMBL" id="JARKIE010000006">
    <property type="protein sequence ID" value="KAJ7706936.1"/>
    <property type="molecule type" value="Genomic_DNA"/>
</dbReference>
<evidence type="ECO:0000313" key="2">
    <source>
        <dbReference type="Proteomes" id="UP001221757"/>
    </source>
</evidence>
<sequence length="178" mass="19823">MYYPTRHSAMQLPWYQLTTVRIGVLEFSNWLAILRDAPNLVDGIFEVQDDGDDIDYPAQPIFVPPLNYLQSLTIVGFSYSADPAVPMDVLDSLTAPALKSLDLQFPQNRAPMDTSPCLRFATRSTFQLHTLVLSFIATPTGIIQCLKVVPSLVLLKIAHLSGLNLNTIFTQLTNDFPP</sequence>
<name>A0AAD7M9L8_MYCRO</name>
<dbReference type="AlphaFoldDB" id="A0AAD7M9L8"/>
<organism evidence="1 2">
    <name type="scientific">Mycena rosella</name>
    <name type="common">Pink bonnet</name>
    <name type="synonym">Agaricus rosellus</name>
    <dbReference type="NCBI Taxonomy" id="1033263"/>
    <lineage>
        <taxon>Eukaryota</taxon>
        <taxon>Fungi</taxon>
        <taxon>Dikarya</taxon>
        <taxon>Basidiomycota</taxon>
        <taxon>Agaricomycotina</taxon>
        <taxon>Agaricomycetes</taxon>
        <taxon>Agaricomycetidae</taxon>
        <taxon>Agaricales</taxon>
        <taxon>Marasmiineae</taxon>
        <taxon>Mycenaceae</taxon>
        <taxon>Mycena</taxon>
    </lineage>
</organism>
<comment type="caution">
    <text evidence="1">The sequence shown here is derived from an EMBL/GenBank/DDBJ whole genome shotgun (WGS) entry which is preliminary data.</text>
</comment>
<protein>
    <submittedName>
        <fullName evidence="1">Uncharacterized protein</fullName>
    </submittedName>
</protein>
<evidence type="ECO:0000313" key="1">
    <source>
        <dbReference type="EMBL" id="KAJ7706936.1"/>
    </source>
</evidence>
<dbReference type="Proteomes" id="UP001221757">
    <property type="component" value="Unassembled WGS sequence"/>
</dbReference>
<proteinExistence type="predicted"/>